<dbReference type="Pfam" id="PF08545">
    <property type="entry name" value="ACP_syn_III"/>
    <property type="match status" value="1"/>
</dbReference>
<keyword evidence="8 9" id="KW-0012">Acyltransferase</keyword>
<comment type="pathway">
    <text evidence="9">Lipid metabolism; fatty acid biosynthesis.</text>
</comment>
<feature type="active site" evidence="9">
    <location>
        <position position="290"/>
    </location>
</feature>
<organism evidence="12 13">
    <name type="scientific">Bowdeniella nasicola</name>
    <dbReference type="NCBI Taxonomy" id="208480"/>
    <lineage>
        <taxon>Bacteria</taxon>
        <taxon>Bacillati</taxon>
        <taxon>Actinomycetota</taxon>
        <taxon>Actinomycetes</taxon>
        <taxon>Actinomycetales</taxon>
        <taxon>Actinomycetaceae</taxon>
        <taxon>Bowdeniella</taxon>
    </lineage>
</organism>
<keyword evidence="13" id="KW-1185">Reference proteome</keyword>
<gene>
    <name evidence="9" type="primary">fabH</name>
    <name evidence="12" type="ORF">SAMN02910418_00312</name>
</gene>
<dbReference type="InterPro" id="IPR016039">
    <property type="entry name" value="Thiolase-like"/>
</dbReference>
<dbReference type="EC" id="2.3.1.180" evidence="9"/>
<dbReference type="GO" id="GO:0005737">
    <property type="term" value="C:cytoplasm"/>
    <property type="evidence" value="ECO:0007669"/>
    <property type="project" value="UniProtKB-SubCell"/>
</dbReference>
<evidence type="ECO:0000313" key="13">
    <source>
        <dbReference type="Proteomes" id="UP000199288"/>
    </source>
</evidence>
<dbReference type="HAMAP" id="MF_01815">
    <property type="entry name" value="FabH"/>
    <property type="match status" value="1"/>
</dbReference>
<keyword evidence="2 9" id="KW-0444">Lipid biosynthesis</keyword>
<dbReference type="OrthoDB" id="9815506at2"/>
<dbReference type="CDD" id="cd00830">
    <property type="entry name" value="KAS_III"/>
    <property type="match status" value="1"/>
</dbReference>
<dbReference type="NCBIfam" id="NF006829">
    <property type="entry name" value="PRK09352.1"/>
    <property type="match status" value="1"/>
</dbReference>
<comment type="function">
    <text evidence="9">Catalyzes the condensation reaction of fatty acid synthesis by the addition to an acyl acceptor of two carbons from malonyl-ACP. Catalyzes the first condensation reaction which initiates fatty acid synthesis and may therefore play a role in governing the total rate of fatty acid production. Possesses both acetoacetyl-ACP synthase and acetyl transacylase activities. Its substrate specificity determines the biosynthesis of branched-chain and/or straight-chain of fatty acids.</text>
</comment>
<feature type="region of interest" description="ACP-binding" evidence="9">
    <location>
        <begin position="260"/>
        <end position="264"/>
    </location>
</feature>
<keyword evidence="5 9" id="KW-0443">Lipid metabolism</keyword>
<keyword evidence="7 9" id="KW-0511">Multifunctional enzyme</keyword>
<dbReference type="EMBL" id="FNQV01000002">
    <property type="protein sequence ID" value="SDZ82788.1"/>
    <property type="molecule type" value="Genomic_DNA"/>
</dbReference>
<feature type="active site" evidence="9">
    <location>
        <position position="123"/>
    </location>
</feature>
<evidence type="ECO:0000256" key="9">
    <source>
        <dbReference type="HAMAP-Rule" id="MF_01815"/>
    </source>
</evidence>
<evidence type="ECO:0000256" key="2">
    <source>
        <dbReference type="ARBA" id="ARBA00022516"/>
    </source>
</evidence>
<evidence type="ECO:0000256" key="8">
    <source>
        <dbReference type="ARBA" id="ARBA00023315"/>
    </source>
</evidence>
<keyword evidence="3 9" id="KW-0808">Transferase</keyword>
<dbReference type="PANTHER" id="PTHR43091">
    <property type="entry name" value="3-OXOACYL-[ACYL-CARRIER-PROTEIN] SYNTHASE"/>
    <property type="match status" value="1"/>
</dbReference>
<dbReference type="GO" id="GO:0004315">
    <property type="term" value="F:3-oxoacyl-[acyl-carrier-protein] synthase activity"/>
    <property type="evidence" value="ECO:0007669"/>
    <property type="project" value="InterPro"/>
</dbReference>
<dbReference type="Gene3D" id="3.40.47.10">
    <property type="match status" value="2"/>
</dbReference>
<dbReference type="Proteomes" id="UP000199288">
    <property type="component" value="Unassembled WGS sequence"/>
</dbReference>
<evidence type="ECO:0000313" key="12">
    <source>
        <dbReference type="EMBL" id="SDZ82788.1"/>
    </source>
</evidence>
<dbReference type="InterPro" id="IPR013747">
    <property type="entry name" value="ACP_syn_III_C"/>
</dbReference>
<comment type="subunit">
    <text evidence="9">Homodimer.</text>
</comment>
<comment type="catalytic activity">
    <reaction evidence="9">
        <text>malonyl-[ACP] + acetyl-CoA + H(+) = 3-oxobutanoyl-[ACP] + CO2 + CoA</text>
        <dbReference type="Rhea" id="RHEA:12080"/>
        <dbReference type="Rhea" id="RHEA-COMP:9623"/>
        <dbReference type="Rhea" id="RHEA-COMP:9625"/>
        <dbReference type="ChEBI" id="CHEBI:15378"/>
        <dbReference type="ChEBI" id="CHEBI:16526"/>
        <dbReference type="ChEBI" id="CHEBI:57287"/>
        <dbReference type="ChEBI" id="CHEBI:57288"/>
        <dbReference type="ChEBI" id="CHEBI:78449"/>
        <dbReference type="ChEBI" id="CHEBI:78450"/>
        <dbReference type="EC" id="2.3.1.180"/>
    </reaction>
</comment>
<dbReference type="RefSeq" id="WP_092561324.1">
    <property type="nucleotide sequence ID" value="NZ_FNQV01000002.1"/>
</dbReference>
<feature type="domain" description="Beta-ketoacyl-[acyl-carrier-protein] synthase III C-terminal" evidence="10">
    <location>
        <begin position="245"/>
        <end position="332"/>
    </location>
</feature>
<feature type="domain" description="Beta-ketoacyl-[acyl-carrier-protein] synthase III N-terminal" evidence="11">
    <location>
        <begin position="117"/>
        <end position="194"/>
    </location>
</feature>
<dbReference type="PANTHER" id="PTHR43091:SF1">
    <property type="entry name" value="BETA-KETOACYL-[ACYL-CARRIER-PROTEIN] SYNTHASE III, CHLOROPLASTIC"/>
    <property type="match status" value="1"/>
</dbReference>
<dbReference type="NCBIfam" id="TIGR00747">
    <property type="entry name" value="fabH"/>
    <property type="match status" value="1"/>
</dbReference>
<evidence type="ECO:0000256" key="3">
    <source>
        <dbReference type="ARBA" id="ARBA00022679"/>
    </source>
</evidence>
<sequence>MSRQLSIAETRAGSQVLAFGAVRGERIVPNDDIVEPIDSSDEWIRRRTGIVTRRYGTAADTAVSLATAAAMDALSKAGLQGSDVDTVIVSTVTHFEQTPAAAAIVADAIGATPAAAFDISAACAGYCYGIAMADSLIRSGEATHVLVIGAEKFSDFIDPTDRSISFILGDGAGAAILGPADSPGVSRTVWGSDGGQAQAIRQTHSWLTIRDGSDMSWPTLRQEGPTVFKWAAFSMAEVAKEIVTAAGLAPEDIDVFIPHQANIRIIDQMAKSVGLRDDVVIARDIVDTGNTSAASIPLATERLYRDSEVRGGELALQVGFGAGLVYAGQVIRLPHRA</sequence>
<dbReference type="InterPro" id="IPR004655">
    <property type="entry name" value="FabH"/>
</dbReference>
<keyword evidence="4 9" id="KW-0276">Fatty acid metabolism</keyword>
<evidence type="ECO:0000259" key="11">
    <source>
        <dbReference type="Pfam" id="PF08545"/>
    </source>
</evidence>
<evidence type="ECO:0000256" key="1">
    <source>
        <dbReference type="ARBA" id="ARBA00008642"/>
    </source>
</evidence>
<evidence type="ECO:0000256" key="4">
    <source>
        <dbReference type="ARBA" id="ARBA00022832"/>
    </source>
</evidence>
<name>A0A1H3W934_9ACTO</name>
<dbReference type="Pfam" id="PF08541">
    <property type="entry name" value="ACP_syn_III_C"/>
    <property type="match status" value="1"/>
</dbReference>
<keyword evidence="6 9" id="KW-0275">Fatty acid biosynthesis</keyword>
<comment type="similarity">
    <text evidence="1 9">Belongs to the thiolase-like superfamily. FabH family.</text>
</comment>
<keyword evidence="9" id="KW-0963">Cytoplasm</keyword>
<dbReference type="SUPFAM" id="SSF53901">
    <property type="entry name" value="Thiolase-like"/>
    <property type="match status" value="1"/>
</dbReference>
<evidence type="ECO:0000259" key="10">
    <source>
        <dbReference type="Pfam" id="PF08541"/>
    </source>
</evidence>
<evidence type="ECO:0000256" key="7">
    <source>
        <dbReference type="ARBA" id="ARBA00023268"/>
    </source>
</evidence>
<dbReference type="GO" id="GO:0033818">
    <property type="term" value="F:beta-ketoacyl-acyl-carrier-protein synthase III activity"/>
    <property type="evidence" value="ECO:0007669"/>
    <property type="project" value="UniProtKB-UniRule"/>
</dbReference>
<comment type="subcellular location">
    <subcellularLocation>
        <location evidence="9">Cytoplasm</location>
    </subcellularLocation>
</comment>
<accession>A0A1H3W934</accession>
<evidence type="ECO:0000256" key="5">
    <source>
        <dbReference type="ARBA" id="ARBA00023098"/>
    </source>
</evidence>
<dbReference type="GO" id="GO:0006633">
    <property type="term" value="P:fatty acid biosynthetic process"/>
    <property type="evidence" value="ECO:0007669"/>
    <property type="project" value="UniProtKB-UniRule"/>
</dbReference>
<reference evidence="13" key="1">
    <citation type="submission" date="2016-10" db="EMBL/GenBank/DDBJ databases">
        <authorList>
            <person name="Varghese N."/>
            <person name="Submissions S."/>
        </authorList>
    </citation>
    <scope>NUCLEOTIDE SEQUENCE [LARGE SCALE GENOMIC DNA]</scope>
    <source>
        <strain evidence="13">KPR-1</strain>
    </source>
</reference>
<dbReference type="UniPathway" id="UPA00094"/>
<proteinExistence type="inferred from homology"/>
<protein>
    <recommendedName>
        <fullName evidence="9">Beta-ketoacyl-[acyl-carrier-protein] synthase III</fullName>
        <shortName evidence="9">Beta-ketoacyl-ACP synthase III</shortName>
        <shortName evidence="9">KAS III</shortName>
        <ecNumber evidence="9">2.3.1.180</ecNumber>
    </recommendedName>
    <alternativeName>
        <fullName evidence="9">3-oxoacyl-[acyl-carrier-protein] synthase 3</fullName>
    </alternativeName>
    <alternativeName>
        <fullName evidence="9">3-oxoacyl-[acyl-carrier-protein] synthase III</fullName>
    </alternativeName>
</protein>
<feature type="active site" evidence="9">
    <location>
        <position position="259"/>
    </location>
</feature>
<evidence type="ECO:0000256" key="6">
    <source>
        <dbReference type="ARBA" id="ARBA00023160"/>
    </source>
</evidence>
<dbReference type="AlphaFoldDB" id="A0A1H3W934"/>
<comment type="domain">
    <text evidence="9">The last Arg residue of the ACP-binding site is essential for the weak association between ACP/AcpP and FabH.</text>
</comment>
<dbReference type="InterPro" id="IPR013751">
    <property type="entry name" value="ACP_syn_III_N"/>
</dbReference>